<evidence type="ECO:0000256" key="1">
    <source>
        <dbReference type="SAM" id="Phobius"/>
    </source>
</evidence>
<feature type="transmembrane region" description="Helical" evidence="1">
    <location>
        <begin position="135"/>
        <end position="159"/>
    </location>
</feature>
<name>A0AAE0GQV4_9CHLO</name>
<dbReference type="Gene3D" id="3.40.50.1820">
    <property type="entry name" value="alpha/beta hydrolase"/>
    <property type="match status" value="1"/>
</dbReference>
<dbReference type="GO" id="GO:0016020">
    <property type="term" value="C:membrane"/>
    <property type="evidence" value="ECO:0007669"/>
    <property type="project" value="TreeGrafter"/>
</dbReference>
<keyword evidence="4" id="KW-1185">Reference proteome</keyword>
<protein>
    <recommendedName>
        <fullName evidence="2">AB hydrolase-1 domain-containing protein</fullName>
    </recommendedName>
</protein>
<comment type="caution">
    <text evidence="3">The sequence shown here is derived from an EMBL/GenBank/DDBJ whole genome shotgun (WGS) entry which is preliminary data.</text>
</comment>
<accession>A0AAE0GQV4</accession>
<dbReference type="PRINTS" id="PR00412">
    <property type="entry name" value="EPOXHYDRLASE"/>
</dbReference>
<evidence type="ECO:0000313" key="4">
    <source>
        <dbReference type="Proteomes" id="UP001190700"/>
    </source>
</evidence>
<dbReference type="SUPFAM" id="SSF53474">
    <property type="entry name" value="alpha/beta-Hydrolases"/>
    <property type="match status" value="1"/>
</dbReference>
<keyword evidence="1" id="KW-1133">Transmembrane helix</keyword>
<reference evidence="3 4" key="1">
    <citation type="journal article" date="2015" name="Genome Biol. Evol.">
        <title>Comparative Genomics of a Bacterivorous Green Alga Reveals Evolutionary Causalities and Consequences of Phago-Mixotrophic Mode of Nutrition.</title>
        <authorList>
            <person name="Burns J.A."/>
            <person name="Paasch A."/>
            <person name="Narechania A."/>
            <person name="Kim E."/>
        </authorList>
    </citation>
    <scope>NUCLEOTIDE SEQUENCE [LARGE SCALE GENOMIC DNA]</scope>
    <source>
        <strain evidence="3 4">PLY_AMNH</strain>
    </source>
</reference>
<dbReference type="Pfam" id="PF00561">
    <property type="entry name" value="Abhydrolase_1"/>
    <property type="match status" value="1"/>
</dbReference>
<evidence type="ECO:0000259" key="2">
    <source>
        <dbReference type="Pfam" id="PF00561"/>
    </source>
</evidence>
<sequence>MRFELTTQTSGLPVGKKTPALVFLAGFPDDHGSWLELAPRFNSTHSIVVTCMPDYDKKKLDKPWGYGFEEIVDMLSRVINKHTCESESVTLVAHDWGAFVAILYANKYPDAIKNLITLDVGLGAPIGLVTVTYQLWLAIAFIFSQLWLGTIGDLMMLLFPWKLIGPCPYETKIPKRLSGRPGSYMCYPYFQLWKMVLFGKAPTNIPMPAMPYLYVFGKNKRSTFHGTGFLEKLSQRSDCCYKMLDCGHFIQVQKPDELETEMRSFLGI</sequence>
<dbReference type="GO" id="GO:0003824">
    <property type="term" value="F:catalytic activity"/>
    <property type="evidence" value="ECO:0007669"/>
    <property type="project" value="InterPro"/>
</dbReference>
<dbReference type="InterPro" id="IPR050266">
    <property type="entry name" value="AB_hydrolase_sf"/>
</dbReference>
<keyword evidence="1" id="KW-0812">Transmembrane</keyword>
<dbReference type="InterPro" id="IPR000073">
    <property type="entry name" value="AB_hydrolase_1"/>
</dbReference>
<dbReference type="AlphaFoldDB" id="A0AAE0GQV4"/>
<organism evidence="3 4">
    <name type="scientific">Cymbomonas tetramitiformis</name>
    <dbReference type="NCBI Taxonomy" id="36881"/>
    <lineage>
        <taxon>Eukaryota</taxon>
        <taxon>Viridiplantae</taxon>
        <taxon>Chlorophyta</taxon>
        <taxon>Pyramimonadophyceae</taxon>
        <taxon>Pyramimonadales</taxon>
        <taxon>Pyramimonadaceae</taxon>
        <taxon>Cymbomonas</taxon>
    </lineage>
</organism>
<feature type="domain" description="AB hydrolase-1" evidence="2">
    <location>
        <begin position="19"/>
        <end position="151"/>
    </location>
</feature>
<keyword evidence="1" id="KW-0472">Membrane</keyword>
<proteinExistence type="predicted"/>
<dbReference type="PANTHER" id="PTHR43798:SF33">
    <property type="entry name" value="HYDROLASE, PUTATIVE (AFU_ORTHOLOGUE AFUA_2G14860)-RELATED"/>
    <property type="match status" value="1"/>
</dbReference>
<gene>
    <name evidence="3" type="ORF">CYMTET_10377</name>
</gene>
<dbReference type="PANTHER" id="PTHR43798">
    <property type="entry name" value="MONOACYLGLYCEROL LIPASE"/>
    <property type="match status" value="1"/>
</dbReference>
<evidence type="ECO:0000313" key="3">
    <source>
        <dbReference type="EMBL" id="KAK3281856.1"/>
    </source>
</evidence>
<dbReference type="Proteomes" id="UP001190700">
    <property type="component" value="Unassembled WGS sequence"/>
</dbReference>
<dbReference type="InterPro" id="IPR000639">
    <property type="entry name" value="Epox_hydrolase-like"/>
</dbReference>
<dbReference type="InterPro" id="IPR029058">
    <property type="entry name" value="AB_hydrolase_fold"/>
</dbReference>
<dbReference type="EMBL" id="LGRX02003675">
    <property type="protein sequence ID" value="KAK3281856.1"/>
    <property type="molecule type" value="Genomic_DNA"/>
</dbReference>